<dbReference type="AlphaFoldDB" id="A0A6I2UEJ7"/>
<comment type="caution">
    <text evidence="6">The sequence shown here is derived from an EMBL/GenBank/DDBJ whole genome shotgun (WGS) entry which is preliminary data.</text>
</comment>
<keyword evidence="4" id="KW-0874">Quinone</keyword>
<evidence type="ECO:0000256" key="2">
    <source>
        <dbReference type="ARBA" id="ARBA00022448"/>
    </source>
</evidence>
<name>A0A6I2UEJ7_9FIRM</name>
<dbReference type="GO" id="GO:0008137">
    <property type="term" value="F:NADH dehydrogenase (ubiquinone) activity"/>
    <property type="evidence" value="ECO:0007669"/>
    <property type="project" value="InterPro"/>
</dbReference>
<evidence type="ECO:0000313" key="7">
    <source>
        <dbReference type="Proteomes" id="UP000433181"/>
    </source>
</evidence>
<dbReference type="GO" id="GO:0048038">
    <property type="term" value="F:quinone binding"/>
    <property type="evidence" value="ECO:0007669"/>
    <property type="project" value="UniProtKB-KW"/>
</dbReference>
<dbReference type="InterPro" id="IPR001268">
    <property type="entry name" value="NADH_UbQ_OxRdtase_30kDa_su"/>
</dbReference>
<dbReference type="RefSeq" id="WP_154408146.1">
    <property type="nucleotide sequence ID" value="NZ_VUNR01000044.1"/>
</dbReference>
<keyword evidence="3" id="KW-0520">NAD</keyword>
<organism evidence="6 7">
    <name type="scientific">Anaerovibrio slackiae</name>
    <dbReference type="NCBI Taxonomy" id="2652309"/>
    <lineage>
        <taxon>Bacteria</taxon>
        <taxon>Bacillati</taxon>
        <taxon>Bacillota</taxon>
        <taxon>Negativicutes</taxon>
        <taxon>Selenomonadales</taxon>
        <taxon>Selenomonadaceae</taxon>
        <taxon>Anaerovibrio</taxon>
    </lineage>
</organism>
<keyword evidence="2 3" id="KW-0813">Transport</keyword>
<gene>
    <name evidence="6" type="ORF">FYJ84_13505</name>
</gene>
<comment type="similarity">
    <text evidence="1 3">Belongs to the complex I 30 kDa subunit family.</text>
</comment>
<dbReference type="PANTHER" id="PTHR10884:SF14">
    <property type="entry name" value="NADH DEHYDROGENASE [UBIQUINONE] IRON-SULFUR PROTEIN 3, MITOCHONDRIAL"/>
    <property type="match status" value="1"/>
</dbReference>
<reference evidence="6 7" key="1">
    <citation type="submission" date="2019-08" db="EMBL/GenBank/DDBJ databases">
        <title>In-depth cultivation of the pig gut microbiome towards novel bacterial diversity and tailored functional studies.</title>
        <authorList>
            <person name="Wylensek D."/>
            <person name="Hitch T.C.A."/>
            <person name="Clavel T."/>
        </authorList>
    </citation>
    <scope>NUCLEOTIDE SEQUENCE [LARGE SCALE GENOMIC DNA]</scope>
    <source>
        <strain evidence="6 7">WCA-693-APC-5D-A</strain>
    </source>
</reference>
<sequence>MGTYLELNYLKDLQGEFSSIEFDGEQSEPHIYVAAGELLPLMRLLREGAAFSFDRMGNITAVDYREYIEMVYMLYSRGFDKWVTVKCRLDREKPVAESMTQVWPGTEFEEREIYDLMGVEFLHHPDLRRILMPDNYTAHPLRKDFVPLQPKIEGGVLKWHRQKSSS</sequence>
<evidence type="ECO:0000313" key="6">
    <source>
        <dbReference type="EMBL" id="MSU09983.1"/>
    </source>
</evidence>
<keyword evidence="3" id="KW-1278">Translocase</keyword>
<protein>
    <recommendedName>
        <fullName evidence="4">NADH-quinone oxidoreductase</fullName>
        <ecNumber evidence="4">7.1.1.-</ecNumber>
    </recommendedName>
</protein>
<dbReference type="InterPro" id="IPR037232">
    <property type="entry name" value="NADH_quin_OxRdtase_su_C/D-like"/>
</dbReference>
<dbReference type="PANTHER" id="PTHR10884">
    <property type="entry name" value="NADH DEHYDROGENASE UBIQUINONE IRON-SULFUR PROTEIN 3"/>
    <property type="match status" value="1"/>
</dbReference>
<comment type="catalytic activity">
    <reaction evidence="4">
        <text>a quinone + NADH + 5 H(+)(in) = a quinol + NAD(+) + 4 H(+)(out)</text>
        <dbReference type="Rhea" id="RHEA:57888"/>
        <dbReference type="ChEBI" id="CHEBI:15378"/>
        <dbReference type="ChEBI" id="CHEBI:24646"/>
        <dbReference type="ChEBI" id="CHEBI:57540"/>
        <dbReference type="ChEBI" id="CHEBI:57945"/>
        <dbReference type="ChEBI" id="CHEBI:132124"/>
    </reaction>
</comment>
<dbReference type="Gene3D" id="3.30.460.80">
    <property type="entry name" value="NADH:ubiquinone oxidoreductase, 30kDa subunit"/>
    <property type="match status" value="1"/>
</dbReference>
<dbReference type="GeneID" id="96779945"/>
<dbReference type="Pfam" id="PF00329">
    <property type="entry name" value="Complex1_30kDa"/>
    <property type="match status" value="1"/>
</dbReference>
<comment type="function">
    <text evidence="4">NDH-1 shuttles electrons from NADH, via FMN and iron-sulfur (Fe-S) centers, to quinones in the respiratory chain.</text>
</comment>
<dbReference type="SUPFAM" id="SSF143243">
    <property type="entry name" value="Nqo5-like"/>
    <property type="match status" value="1"/>
</dbReference>
<dbReference type="Proteomes" id="UP000433181">
    <property type="component" value="Unassembled WGS sequence"/>
</dbReference>
<feature type="domain" description="NADH:ubiquinone oxidoreductase 30kDa subunit" evidence="5">
    <location>
        <begin position="31"/>
        <end position="146"/>
    </location>
</feature>
<evidence type="ECO:0000256" key="3">
    <source>
        <dbReference type="RuleBase" id="RU003456"/>
    </source>
</evidence>
<dbReference type="EMBL" id="VUNR01000044">
    <property type="protein sequence ID" value="MSU09983.1"/>
    <property type="molecule type" value="Genomic_DNA"/>
</dbReference>
<dbReference type="GO" id="GO:0016651">
    <property type="term" value="F:oxidoreductase activity, acting on NAD(P)H"/>
    <property type="evidence" value="ECO:0007669"/>
    <property type="project" value="InterPro"/>
</dbReference>
<evidence type="ECO:0000256" key="4">
    <source>
        <dbReference type="RuleBase" id="RU003582"/>
    </source>
</evidence>
<accession>A0A6I2UEJ7</accession>
<proteinExistence type="inferred from homology"/>
<dbReference type="PROSITE" id="PS00542">
    <property type="entry name" value="COMPLEX1_30K"/>
    <property type="match status" value="1"/>
</dbReference>
<evidence type="ECO:0000256" key="1">
    <source>
        <dbReference type="ARBA" id="ARBA00007569"/>
    </source>
</evidence>
<dbReference type="InterPro" id="IPR020396">
    <property type="entry name" value="NADH_UbQ_OxRdtase_CS"/>
</dbReference>
<keyword evidence="7" id="KW-1185">Reference proteome</keyword>
<evidence type="ECO:0000259" key="5">
    <source>
        <dbReference type="Pfam" id="PF00329"/>
    </source>
</evidence>
<dbReference type="EC" id="7.1.1.-" evidence="4"/>